<name>A0AAI9YB38_9PEZI</name>
<dbReference type="AlphaFoldDB" id="A0AAI9YB38"/>
<proteinExistence type="predicted"/>
<keyword evidence="2" id="KW-1185">Reference proteome</keyword>
<protein>
    <submittedName>
        <fullName evidence="1">Uncharacterized protein</fullName>
    </submittedName>
</protein>
<dbReference type="Proteomes" id="UP001239213">
    <property type="component" value="Unassembled WGS sequence"/>
</dbReference>
<accession>A0AAI9YB38</accession>
<dbReference type="EMBL" id="MPDP01000024">
    <property type="protein sequence ID" value="KAK1493661.1"/>
    <property type="molecule type" value="Genomic_DNA"/>
</dbReference>
<organism evidence="1 2">
    <name type="scientific">Colletotrichum cuscutae</name>
    <dbReference type="NCBI Taxonomy" id="1209917"/>
    <lineage>
        <taxon>Eukaryota</taxon>
        <taxon>Fungi</taxon>
        <taxon>Dikarya</taxon>
        <taxon>Ascomycota</taxon>
        <taxon>Pezizomycotina</taxon>
        <taxon>Sordariomycetes</taxon>
        <taxon>Hypocreomycetidae</taxon>
        <taxon>Glomerellales</taxon>
        <taxon>Glomerellaceae</taxon>
        <taxon>Colletotrichum</taxon>
        <taxon>Colletotrichum acutatum species complex</taxon>
    </lineage>
</organism>
<gene>
    <name evidence="1" type="ORF">CCUS01_02962</name>
</gene>
<comment type="caution">
    <text evidence="1">The sequence shown here is derived from an EMBL/GenBank/DDBJ whole genome shotgun (WGS) entry which is preliminary data.</text>
</comment>
<evidence type="ECO:0000313" key="2">
    <source>
        <dbReference type="Proteomes" id="UP001239213"/>
    </source>
</evidence>
<reference evidence="1" key="1">
    <citation type="submission" date="2016-11" db="EMBL/GenBank/DDBJ databases">
        <title>The genome sequence of Colletotrichum cuscutae.</title>
        <authorList>
            <person name="Baroncelli R."/>
        </authorList>
    </citation>
    <scope>NUCLEOTIDE SEQUENCE</scope>
    <source>
        <strain evidence="1">IMI 304802</strain>
    </source>
</reference>
<evidence type="ECO:0000313" key="1">
    <source>
        <dbReference type="EMBL" id="KAK1493661.1"/>
    </source>
</evidence>
<sequence>MPAGPLSHFRSKVPSVSSCAPCGLPAPACLLVPVSSSTCVERDERLLQRTNKPRRLFVLSLGLALPDPDSYSYSYSHFLLSPSPQIPPASAVPISSR</sequence>